<dbReference type="PANTHER" id="PTHR30341:SF0">
    <property type="entry name" value="NA(+)_H(+) ANTIPORTER NHAA"/>
    <property type="match status" value="1"/>
</dbReference>
<keyword evidence="6 11" id="KW-1133">Transmembrane helix</keyword>
<dbReference type="Gene3D" id="1.20.1530.10">
    <property type="entry name" value="Na+/H+ antiporter like domain"/>
    <property type="match status" value="1"/>
</dbReference>
<evidence type="ECO:0000256" key="3">
    <source>
        <dbReference type="ARBA" id="ARBA00022449"/>
    </source>
</evidence>
<feature type="transmembrane region" description="Helical" evidence="11">
    <location>
        <begin position="378"/>
        <end position="395"/>
    </location>
</feature>
<sequence length="433" mass="45624">MRSPAPRLFSRSDWPEVQRVTALLRQETVGGALLLLATVLALIWANSPWRDGYDDLANLHFGIASLGLDLSVSHWASDGLLAIFFFVVGLELKHEFLHGDLRDPAKATVPVVAAVAGVALPALLYAGTQLALGGQLKGWAIPTATDIAFALAVLAVIGTHLPSALRSFLLTLAVVDDLIAITIIAIFYSEGIDLRLLGLAVVGLVVFRLMAKTRRIPPILLIVPGLVTWALVLNSGVHATIAGVALGLLVPSRKREGETEGLADRIEHRVRPLSAGVAVPVFAFFAAGVTVVGGGFGDTVKDPVTIGIVVGLVLGKLVGIFAGTYLTARFTRAELDDDLAWMDVVGIALLAGIGFTVSLLIGELAFGEGSVTDDHVKVGVLAASLVAAVLAAVVLRTRNAAYRRIEETETRDDDHDGIPDCYQATRAPGGSLR</sequence>
<keyword evidence="3 11" id="KW-0050">Antiport</keyword>
<keyword evidence="14" id="KW-1185">Reference proteome</keyword>
<keyword evidence="7 11" id="KW-0915">Sodium</keyword>
<comment type="catalytic activity">
    <reaction evidence="11">
        <text>Na(+)(in) + 2 H(+)(out) = Na(+)(out) + 2 H(+)(in)</text>
        <dbReference type="Rhea" id="RHEA:29251"/>
        <dbReference type="ChEBI" id="CHEBI:15378"/>
        <dbReference type="ChEBI" id="CHEBI:29101"/>
    </reaction>
</comment>
<feature type="transmembrane region" description="Helical" evidence="11">
    <location>
        <begin position="272"/>
        <end position="292"/>
    </location>
</feature>
<evidence type="ECO:0000256" key="5">
    <source>
        <dbReference type="ARBA" id="ARBA00022692"/>
    </source>
</evidence>
<feature type="compositionally biased region" description="Basic and acidic residues" evidence="12">
    <location>
        <begin position="408"/>
        <end position="418"/>
    </location>
</feature>
<dbReference type="NCBIfam" id="TIGR00773">
    <property type="entry name" value="NhaA"/>
    <property type="match status" value="1"/>
</dbReference>
<feature type="region of interest" description="Disordered" evidence="12">
    <location>
        <begin position="408"/>
        <end position="433"/>
    </location>
</feature>
<proteinExistence type="inferred from homology"/>
<dbReference type="GO" id="GO:0006885">
    <property type="term" value="P:regulation of pH"/>
    <property type="evidence" value="ECO:0007669"/>
    <property type="project" value="UniProtKB-UniRule"/>
</dbReference>
<keyword evidence="8 11" id="KW-0406">Ion transport</keyword>
<evidence type="ECO:0000256" key="7">
    <source>
        <dbReference type="ARBA" id="ARBA00023053"/>
    </source>
</evidence>
<dbReference type="InterPro" id="IPR004670">
    <property type="entry name" value="NhaA"/>
</dbReference>
<accession>A0A967EBE0</accession>
<keyword evidence="5 11" id="KW-0812">Transmembrane</keyword>
<dbReference type="PANTHER" id="PTHR30341">
    <property type="entry name" value="SODIUM ION/PROTON ANTIPORTER NHAA-RELATED"/>
    <property type="match status" value="1"/>
</dbReference>
<evidence type="ECO:0000313" key="13">
    <source>
        <dbReference type="EMBL" id="NHN56839.1"/>
    </source>
</evidence>
<evidence type="ECO:0000256" key="4">
    <source>
        <dbReference type="ARBA" id="ARBA00022475"/>
    </source>
</evidence>
<dbReference type="Proteomes" id="UP000744769">
    <property type="component" value="Unassembled WGS sequence"/>
</dbReference>
<dbReference type="InterPro" id="IPR023171">
    <property type="entry name" value="Na/H_antiporter_dom_sf"/>
</dbReference>
<protein>
    <recommendedName>
        <fullName evidence="11">Na(+)/H(+) antiporter NhaA</fullName>
    </recommendedName>
    <alternativeName>
        <fullName evidence="11">Sodium/proton antiporter NhaA</fullName>
    </alternativeName>
</protein>
<dbReference type="GO" id="GO:0015385">
    <property type="term" value="F:sodium:proton antiporter activity"/>
    <property type="evidence" value="ECO:0007669"/>
    <property type="project" value="UniProtKB-UniRule"/>
</dbReference>
<organism evidence="13 14">
    <name type="scientific">Metallococcus carri</name>
    <dbReference type="NCBI Taxonomy" id="1656884"/>
    <lineage>
        <taxon>Bacteria</taxon>
        <taxon>Bacillati</taxon>
        <taxon>Actinomycetota</taxon>
        <taxon>Actinomycetes</taxon>
        <taxon>Micrococcales</taxon>
        <taxon>Dermacoccaceae</taxon>
        <taxon>Metallococcus</taxon>
    </lineage>
</organism>
<comment type="similarity">
    <text evidence="11">Belongs to the NhaA Na(+)/H(+) (TC 2.A.33) antiporter family.</text>
</comment>
<dbReference type="GO" id="GO:0005886">
    <property type="term" value="C:plasma membrane"/>
    <property type="evidence" value="ECO:0007669"/>
    <property type="project" value="UniProtKB-SubCell"/>
</dbReference>
<dbReference type="HAMAP" id="MF_01844">
    <property type="entry name" value="NhaA"/>
    <property type="match status" value="1"/>
</dbReference>
<comment type="caution">
    <text evidence="13">The sequence shown here is derived from an EMBL/GenBank/DDBJ whole genome shotgun (WGS) entry which is preliminary data.</text>
</comment>
<feature type="transmembrane region" description="Helical" evidence="11">
    <location>
        <begin position="231"/>
        <end position="251"/>
    </location>
</feature>
<feature type="transmembrane region" description="Helical" evidence="11">
    <location>
        <begin position="107"/>
        <end position="127"/>
    </location>
</feature>
<dbReference type="AlphaFoldDB" id="A0A967EBE0"/>
<dbReference type="RefSeq" id="WP_166197498.1">
    <property type="nucleotide sequence ID" value="NZ_JAAOIV010000010.1"/>
</dbReference>
<comment type="subcellular location">
    <subcellularLocation>
        <location evidence="1">Cell inner membrane</location>
        <topology evidence="1">Multi-pass membrane protein</topology>
    </subcellularLocation>
    <subcellularLocation>
        <location evidence="11">Cell membrane</location>
        <topology evidence="11">Multi-pass membrane protein</topology>
    </subcellularLocation>
</comment>
<evidence type="ECO:0000256" key="6">
    <source>
        <dbReference type="ARBA" id="ARBA00022989"/>
    </source>
</evidence>
<dbReference type="EMBL" id="JAAOIV010000010">
    <property type="protein sequence ID" value="NHN56839.1"/>
    <property type="molecule type" value="Genomic_DNA"/>
</dbReference>
<keyword evidence="2 11" id="KW-0813">Transport</keyword>
<name>A0A967EBE0_9MICO</name>
<reference evidence="13" key="1">
    <citation type="submission" date="2020-03" db="EMBL/GenBank/DDBJ databases">
        <title>Draft sequencing of Calidifontibacter sp. DB0510.</title>
        <authorList>
            <person name="Kim D.-U."/>
        </authorList>
    </citation>
    <scope>NUCLEOTIDE SEQUENCE</scope>
    <source>
        <strain evidence="13">DB0510</strain>
    </source>
</reference>
<keyword evidence="4 11" id="KW-1003">Cell membrane</keyword>
<feature type="transmembrane region" description="Helical" evidence="11">
    <location>
        <begin position="139"/>
        <end position="161"/>
    </location>
</feature>
<evidence type="ECO:0000256" key="1">
    <source>
        <dbReference type="ARBA" id="ARBA00004429"/>
    </source>
</evidence>
<feature type="transmembrane region" description="Helical" evidence="11">
    <location>
        <begin position="340"/>
        <end position="366"/>
    </location>
</feature>
<evidence type="ECO:0000256" key="11">
    <source>
        <dbReference type="HAMAP-Rule" id="MF_01844"/>
    </source>
</evidence>
<evidence type="ECO:0000256" key="2">
    <source>
        <dbReference type="ARBA" id="ARBA00022448"/>
    </source>
</evidence>
<comment type="function">
    <text evidence="11">Na(+)/H(+) antiporter that extrudes sodium in exchange for external protons.</text>
</comment>
<feature type="transmembrane region" description="Helical" evidence="11">
    <location>
        <begin position="59"/>
        <end position="87"/>
    </location>
</feature>
<feature type="transmembrane region" description="Helical" evidence="11">
    <location>
        <begin position="167"/>
        <end position="187"/>
    </location>
</feature>
<evidence type="ECO:0000313" key="14">
    <source>
        <dbReference type="Proteomes" id="UP000744769"/>
    </source>
</evidence>
<gene>
    <name evidence="11 13" type="primary">nhaA</name>
    <name evidence="13" type="ORF">G9U51_13760</name>
</gene>
<evidence type="ECO:0000256" key="8">
    <source>
        <dbReference type="ARBA" id="ARBA00023065"/>
    </source>
</evidence>
<evidence type="ECO:0000256" key="12">
    <source>
        <dbReference type="SAM" id="MobiDB-lite"/>
    </source>
</evidence>
<feature type="transmembrane region" description="Helical" evidence="11">
    <location>
        <begin position="304"/>
        <end position="328"/>
    </location>
</feature>
<keyword evidence="9 11" id="KW-0472">Membrane</keyword>
<evidence type="ECO:0000256" key="10">
    <source>
        <dbReference type="ARBA" id="ARBA00023201"/>
    </source>
</evidence>
<dbReference type="Pfam" id="PF06965">
    <property type="entry name" value="Na_H_antiport_1"/>
    <property type="match status" value="1"/>
</dbReference>
<feature type="transmembrane region" description="Helical" evidence="11">
    <location>
        <begin position="29"/>
        <end position="47"/>
    </location>
</feature>
<keyword evidence="10 11" id="KW-0739">Sodium transport</keyword>
<evidence type="ECO:0000256" key="9">
    <source>
        <dbReference type="ARBA" id="ARBA00023136"/>
    </source>
</evidence>